<proteinExistence type="predicted"/>
<dbReference type="PANTHER" id="PTHR43798:SF31">
    <property type="entry name" value="AB HYDROLASE SUPERFAMILY PROTEIN YCLE"/>
    <property type="match status" value="1"/>
</dbReference>
<keyword evidence="1 3" id="KW-0378">Hydrolase</keyword>
<dbReference type="OrthoDB" id="9804723at2"/>
<dbReference type="InterPro" id="IPR029058">
    <property type="entry name" value="AB_hydrolase_fold"/>
</dbReference>
<dbReference type="AlphaFoldDB" id="A0A6I4U5L8"/>
<feature type="domain" description="AB hydrolase-1" evidence="2">
    <location>
        <begin position="25"/>
        <end position="110"/>
    </location>
</feature>
<evidence type="ECO:0000313" key="3">
    <source>
        <dbReference type="EMBL" id="MXP09741.1"/>
    </source>
</evidence>
<dbReference type="InterPro" id="IPR050266">
    <property type="entry name" value="AB_hydrolase_sf"/>
</dbReference>
<dbReference type="Gene3D" id="3.40.50.1820">
    <property type="entry name" value="alpha/beta hydrolase"/>
    <property type="match status" value="1"/>
</dbReference>
<name>A0A6I4U5L8_9SPHN</name>
<dbReference type="Proteomes" id="UP000429229">
    <property type="component" value="Unassembled WGS sequence"/>
</dbReference>
<sequence>MTSATTISSFDGEELAIHRMGEGQPVVLLHGLFSSAQMNWIKYGHAAKLVASGFECIMPDLRAHGESAKPHDASAYPHDVLVSDAAAVVEKLGLEHYDLVGFSLGARTAARGVLSGLRPRKLVLAGMGLEGLAGWEGRAAFFIDAIDRYDDMERGDPAYFAKNFMKTMKTDRIAARHLLQSVGDTAPDALGAIAMPTAVVCGDDDRDNGSAENLAEAIPDAVHIEVPGTHMSSVVKPELGEAIVRYLTA</sequence>
<evidence type="ECO:0000313" key="4">
    <source>
        <dbReference type="Proteomes" id="UP000429229"/>
    </source>
</evidence>
<dbReference type="InterPro" id="IPR000073">
    <property type="entry name" value="AB_hydrolase_1"/>
</dbReference>
<dbReference type="Pfam" id="PF00561">
    <property type="entry name" value="Abhydrolase_1"/>
    <property type="match status" value="1"/>
</dbReference>
<keyword evidence="4" id="KW-1185">Reference proteome</keyword>
<accession>A0A6I4U5L8</accession>
<evidence type="ECO:0000256" key="1">
    <source>
        <dbReference type="ARBA" id="ARBA00022801"/>
    </source>
</evidence>
<dbReference type="GO" id="GO:0016020">
    <property type="term" value="C:membrane"/>
    <property type="evidence" value="ECO:0007669"/>
    <property type="project" value="TreeGrafter"/>
</dbReference>
<evidence type="ECO:0000259" key="2">
    <source>
        <dbReference type="Pfam" id="PF00561"/>
    </source>
</evidence>
<dbReference type="EMBL" id="WTYR01000001">
    <property type="protein sequence ID" value="MXP09741.1"/>
    <property type="molecule type" value="Genomic_DNA"/>
</dbReference>
<comment type="caution">
    <text evidence="3">The sequence shown here is derived from an EMBL/GenBank/DDBJ whole genome shotgun (WGS) entry which is preliminary data.</text>
</comment>
<dbReference type="RefSeq" id="WP_160616416.1">
    <property type="nucleotide sequence ID" value="NZ_WTYR01000001.1"/>
</dbReference>
<protein>
    <submittedName>
        <fullName evidence="3">Alpha/beta fold hydrolase</fullName>
    </submittedName>
</protein>
<dbReference type="SUPFAM" id="SSF53474">
    <property type="entry name" value="alpha/beta-Hydrolases"/>
    <property type="match status" value="1"/>
</dbReference>
<dbReference type="GO" id="GO:0016787">
    <property type="term" value="F:hydrolase activity"/>
    <property type="evidence" value="ECO:0007669"/>
    <property type="project" value="UniProtKB-KW"/>
</dbReference>
<organism evidence="3 4">
    <name type="scientific">Alteriqipengyuania halimionae</name>
    <dbReference type="NCBI Taxonomy" id="1926630"/>
    <lineage>
        <taxon>Bacteria</taxon>
        <taxon>Pseudomonadati</taxon>
        <taxon>Pseudomonadota</taxon>
        <taxon>Alphaproteobacteria</taxon>
        <taxon>Sphingomonadales</taxon>
        <taxon>Erythrobacteraceae</taxon>
        <taxon>Alteriqipengyuania</taxon>
    </lineage>
</organism>
<dbReference type="PANTHER" id="PTHR43798">
    <property type="entry name" value="MONOACYLGLYCEROL LIPASE"/>
    <property type="match status" value="1"/>
</dbReference>
<gene>
    <name evidence="3" type="ORF">GRI68_06070</name>
</gene>
<reference evidence="3 4" key="1">
    <citation type="submission" date="2019-12" db="EMBL/GenBank/DDBJ databases">
        <title>Genomic-based taxomic classification of the family Erythrobacteraceae.</title>
        <authorList>
            <person name="Xu L."/>
        </authorList>
    </citation>
    <scope>NUCLEOTIDE SEQUENCE [LARGE SCALE GENOMIC DNA]</scope>
    <source>
        <strain evidence="3 4">LMG 29519</strain>
    </source>
</reference>